<dbReference type="Gene3D" id="3.30.230.130">
    <property type="entry name" value="Cullin, Chain C, Domain 2"/>
    <property type="match status" value="1"/>
</dbReference>
<evidence type="ECO:0000313" key="9">
    <source>
        <dbReference type="EMBL" id="PPS17959.1"/>
    </source>
</evidence>
<keyword evidence="4" id="KW-0832">Ubl conjugation</keyword>
<dbReference type="Gene3D" id="1.10.10.10">
    <property type="entry name" value="Winged helix-like DNA-binding domain superfamily/Winged helix DNA-binding domain"/>
    <property type="match status" value="1"/>
</dbReference>
<dbReference type="InterPro" id="IPR036388">
    <property type="entry name" value="WH-like_DNA-bd_sf"/>
</dbReference>
<evidence type="ECO:0000256" key="6">
    <source>
        <dbReference type="RuleBase" id="RU003829"/>
    </source>
</evidence>
<evidence type="ECO:0000313" key="10">
    <source>
        <dbReference type="Proteomes" id="UP000239757"/>
    </source>
</evidence>
<dbReference type="Pfam" id="PF00888">
    <property type="entry name" value="Cullin"/>
    <property type="match status" value="2"/>
</dbReference>
<organism evidence="9 10">
    <name type="scientific">Gossypium barbadense</name>
    <name type="common">Sea Island cotton</name>
    <name type="synonym">Hibiscus barbadensis</name>
    <dbReference type="NCBI Taxonomy" id="3634"/>
    <lineage>
        <taxon>Eukaryota</taxon>
        <taxon>Viridiplantae</taxon>
        <taxon>Streptophyta</taxon>
        <taxon>Embryophyta</taxon>
        <taxon>Tracheophyta</taxon>
        <taxon>Spermatophyta</taxon>
        <taxon>Magnoliopsida</taxon>
        <taxon>eudicotyledons</taxon>
        <taxon>Gunneridae</taxon>
        <taxon>Pentapetalae</taxon>
        <taxon>rosids</taxon>
        <taxon>malvids</taxon>
        <taxon>Malvales</taxon>
        <taxon>Malvaceae</taxon>
        <taxon>Malvoideae</taxon>
        <taxon>Gossypium</taxon>
    </lineage>
</organism>
<dbReference type="FunFam" id="1.20.1310.10:FF:000005">
    <property type="entry name" value="Cullin 3"/>
    <property type="match status" value="1"/>
</dbReference>
<dbReference type="EMBL" id="KZ662882">
    <property type="protein sequence ID" value="PPS17959.1"/>
    <property type="molecule type" value="Genomic_DNA"/>
</dbReference>
<dbReference type="OrthoDB" id="27073at2759"/>
<dbReference type="InterPro" id="IPR001373">
    <property type="entry name" value="Cullin_N"/>
</dbReference>
<evidence type="ECO:0000256" key="4">
    <source>
        <dbReference type="ARBA" id="ARBA00022843"/>
    </source>
</evidence>
<feature type="compositionally biased region" description="Basic and acidic residues" evidence="7">
    <location>
        <begin position="1"/>
        <end position="17"/>
    </location>
</feature>
<accession>A0A2P5YQV7</accession>
<name>A0A2P5YQV7_GOSBA</name>
<dbReference type="SUPFAM" id="SSF74788">
    <property type="entry name" value="Cullin repeat-like"/>
    <property type="match status" value="1"/>
</dbReference>
<sequence length="741" mass="85630">MEEASEEKKGGDGRNKEGTNLLRPPTFSGQSNGRIKCAETGHEMVVKDKDSYAHSKRCRPGLIDFALSHSKPPLNMFKQDLLSRIFQIEAFQNRVVVDPKYAEKTWKILVHAIHEIYNHNASGLSFEELYRNAYNMVLHKFGEKLYSGLVTTMTAHLKEISKSIEAAQGDLFLEELNRKWNDHNKALQMIRDMLMYMDRTYIPNTHKTPVHELGLTLWRDNIIHSGKIQSRLLSTLLELVHSERTGEVIDRGLMRNIVKMLMDLGSSVYQEDFEKPFLEVSAEFYRRESQKFIECYDCGDYLKKAEIRLNEEIERVTHYLDAKSEGKITHVVEKEMIANHMMRLVHMENSGLVNMLLNDKHGDLGRMYNLFRRVPNGLAMIRDVMTSHLRETGKQLVTDAESLKDPVEYVQRLLDEKEKYDGIISLAFSNDKTFQNALNSSFEYFINLNSRSPEFISLFVDDKLRKGLKGVKRSLIVKLKTACGYQYTSKLEGMFTDMKTSQDTMQGFCSSHPELTDGPTLVVQVLTTGSWPTQPSITCHLSFEMSALCEKFRSYYLGTHTGRRLSWQTNMGTADIRYKSNFWEGLCYKEIEQGTAIPASDLKRCLQSMACVKGKNVLRKEPMSKDIGEDDSFFVNEKFASKFYKVKVGTVVAQKESEPEKQETRQRVEEDRKPQIEAAIVRIMKSRKVLDHNNIIAEVTKQLQSRFLANPTEIKKRIESLIEREFLERDNSDRKMYRYLA</sequence>
<dbReference type="SMART" id="SM00182">
    <property type="entry name" value="CULLIN"/>
    <property type="match status" value="1"/>
</dbReference>
<dbReference type="FunFam" id="1.10.10.10:FF:000183">
    <property type="entry name" value="Cullin 3"/>
    <property type="match status" value="1"/>
</dbReference>
<dbReference type="InterPro" id="IPR045093">
    <property type="entry name" value="Cullin"/>
</dbReference>
<dbReference type="FunFam" id="1.20.1310.10:FF:000006">
    <property type="entry name" value="Cullin 3"/>
    <property type="match status" value="1"/>
</dbReference>
<dbReference type="Pfam" id="PF05477">
    <property type="entry name" value="SURF2"/>
    <property type="match status" value="1"/>
</dbReference>
<dbReference type="InterPro" id="IPR008833">
    <property type="entry name" value="Surf2"/>
</dbReference>
<evidence type="ECO:0000259" key="8">
    <source>
        <dbReference type="PROSITE" id="PS50069"/>
    </source>
</evidence>
<dbReference type="SUPFAM" id="SSF46785">
    <property type="entry name" value="Winged helix' DNA-binding domain"/>
    <property type="match status" value="1"/>
</dbReference>
<dbReference type="InterPro" id="IPR036317">
    <property type="entry name" value="Cullin_homology_sf"/>
</dbReference>
<dbReference type="AlphaFoldDB" id="A0A2P5YQV7"/>
<gene>
    <name evidence="9" type="ORF">GOBAR_AA02620</name>
</gene>
<dbReference type="GO" id="GO:0031625">
    <property type="term" value="F:ubiquitin protein ligase binding"/>
    <property type="evidence" value="ECO:0007669"/>
    <property type="project" value="InterPro"/>
</dbReference>
<proteinExistence type="inferred from homology"/>
<dbReference type="PANTHER" id="PTHR11932">
    <property type="entry name" value="CULLIN"/>
    <property type="match status" value="1"/>
</dbReference>
<feature type="region of interest" description="Disordered" evidence="7">
    <location>
        <begin position="1"/>
        <end position="34"/>
    </location>
</feature>
<dbReference type="Gene3D" id="4.10.1030.10">
    <property type="entry name" value="Ring Box Chain A, domain 5"/>
    <property type="match status" value="1"/>
</dbReference>
<dbReference type="InterPro" id="IPR059120">
    <property type="entry name" value="Cullin-like_AB"/>
</dbReference>
<dbReference type="Gene3D" id="1.20.1310.10">
    <property type="entry name" value="Cullin Repeats"/>
    <property type="match status" value="4"/>
</dbReference>
<evidence type="ECO:0000256" key="7">
    <source>
        <dbReference type="SAM" id="MobiDB-lite"/>
    </source>
</evidence>
<dbReference type="InterPro" id="IPR019559">
    <property type="entry name" value="Cullin_neddylation_domain"/>
</dbReference>
<evidence type="ECO:0000256" key="3">
    <source>
        <dbReference type="ARBA" id="ARBA00022786"/>
    </source>
</evidence>
<dbReference type="InterPro" id="IPR036390">
    <property type="entry name" value="WH_DNA-bd_sf"/>
</dbReference>
<keyword evidence="2" id="KW-1017">Isopeptide bond</keyword>
<keyword evidence="3" id="KW-0833">Ubl conjugation pathway</keyword>
<dbReference type="InterPro" id="IPR016159">
    <property type="entry name" value="Cullin_repeat-like_dom_sf"/>
</dbReference>
<dbReference type="PROSITE" id="PS50069">
    <property type="entry name" value="CULLIN_2"/>
    <property type="match status" value="1"/>
</dbReference>
<evidence type="ECO:0000256" key="5">
    <source>
        <dbReference type="PROSITE-ProRule" id="PRU00330"/>
    </source>
</evidence>
<dbReference type="SUPFAM" id="SSF75632">
    <property type="entry name" value="Cullin homology domain"/>
    <property type="match status" value="1"/>
</dbReference>
<evidence type="ECO:0000256" key="1">
    <source>
        <dbReference type="ARBA" id="ARBA00006019"/>
    </source>
</evidence>
<feature type="domain" description="Cullin family profile" evidence="8">
    <location>
        <begin position="373"/>
        <end position="577"/>
    </location>
</feature>
<dbReference type="Proteomes" id="UP000239757">
    <property type="component" value="Unassembled WGS sequence"/>
</dbReference>
<comment type="similarity">
    <text evidence="1 5 6">Belongs to the cullin family.</text>
</comment>
<reference evidence="9 10" key="1">
    <citation type="submission" date="2015-01" db="EMBL/GenBank/DDBJ databases">
        <title>Genome of allotetraploid Gossypium barbadense reveals genomic plasticity and fiber elongation in cotton evolution.</title>
        <authorList>
            <person name="Chen X."/>
            <person name="Liu X."/>
            <person name="Zhao B."/>
            <person name="Zheng H."/>
            <person name="Hu Y."/>
            <person name="Lu G."/>
            <person name="Yang C."/>
            <person name="Chen J."/>
            <person name="Shan C."/>
            <person name="Zhang L."/>
            <person name="Zhou Y."/>
            <person name="Wang L."/>
            <person name="Guo W."/>
            <person name="Bai Y."/>
            <person name="Ruan J."/>
            <person name="Shangguan X."/>
            <person name="Mao Y."/>
            <person name="Jiang J."/>
            <person name="Zhu Y."/>
            <person name="Lei J."/>
            <person name="Kang H."/>
            <person name="Chen S."/>
            <person name="He X."/>
            <person name="Wang R."/>
            <person name="Wang Y."/>
            <person name="Chen J."/>
            <person name="Wang L."/>
            <person name="Yu S."/>
            <person name="Wang B."/>
            <person name="Wei J."/>
            <person name="Song S."/>
            <person name="Lu X."/>
            <person name="Gao Z."/>
            <person name="Gu W."/>
            <person name="Deng X."/>
            <person name="Ma D."/>
            <person name="Wang S."/>
            <person name="Liang W."/>
            <person name="Fang L."/>
            <person name="Cai C."/>
            <person name="Zhu X."/>
            <person name="Zhou B."/>
            <person name="Zhang Y."/>
            <person name="Chen Z."/>
            <person name="Xu S."/>
            <person name="Zhu R."/>
            <person name="Wang S."/>
            <person name="Zhang T."/>
            <person name="Zhao G."/>
        </authorList>
    </citation>
    <scope>NUCLEOTIDE SEQUENCE [LARGE SCALE GENOMIC DNA]</scope>
    <source>
        <strain evidence="10">cv. Xinhai21</strain>
        <tissue evidence="9">Leaf</tissue>
    </source>
</reference>
<dbReference type="Pfam" id="PF26557">
    <property type="entry name" value="Cullin_AB"/>
    <property type="match status" value="2"/>
</dbReference>
<dbReference type="FunFam" id="1.20.1310.10:FF:000001">
    <property type="entry name" value="Cullin 3"/>
    <property type="match status" value="1"/>
</dbReference>
<dbReference type="GO" id="GO:0006511">
    <property type="term" value="P:ubiquitin-dependent protein catabolic process"/>
    <property type="evidence" value="ECO:0007669"/>
    <property type="project" value="InterPro"/>
</dbReference>
<dbReference type="InterPro" id="IPR016158">
    <property type="entry name" value="Cullin_homology"/>
</dbReference>
<protein>
    <recommendedName>
        <fullName evidence="8">Cullin family profile domain-containing protein</fullName>
    </recommendedName>
</protein>
<evidence type="ECO:0000256" key="2">
    <source>
        <dbReference type="ARBA" id="ARBA00022499"/>
    </source>
</evidence>
<dbReference type="Pfam" id="PF10557">
    <property type="entry name" value="Cullin_Nedd8"/>
    <property type="match status" value="1"/>
</dbReference>
<dbReference type="SMART" id="SM00884">
    <property type="entry name" value="Cullin_Nedd8"/>
    <property type="match status" value="1"/>
</dbReference>